<proteinExistence type="predicted"/>
<dbReference type="InterPro" id="IPR010753">
    <property type="entry name" value="DUF1330"/>
</dbReference>
<dbReference type="RefSeq" id="WP_336598129.1">
    <property type="nucleotide sequence ID" value="NZ_JACFYJ010000015.1"/>
</dbReference>
<gene>
    <name evidence="2" type="ORF">H3V53_12140</name>
</gene>
<dbReference type="EMBL" id="JACFYJ010000015">
    <property type="protein sequence ID" value="MEI5997919.1"/>
    <property type="molecule type" value="Genomic_DNA"/>
</dbReference>
<dbReference type="InterPro" id="IPR011008">
    <property type="entry name" value="Dimeric_a/b-barrel"/>
</dbReference>
<reference evidence="2 3" key="1">
    <citation type="journal article" date="2022" name="Arch. Microbiol.">
        <title>Paraburkholderia bengalensis sp. nov. isolated from roots of Oryza sativa, IR64.</title>
        <authorList>
            <person name="Nag P."/>
            <person name="Mondal N."/>
            <person name="Sarkar J."/>
            <person name="Das S."/>
        </authorList>
    </citation>
    <scope>NUCLEOTIDE SEQUENCE [LARGE SCALE GENOMIC DNA]</scope>
    <source>
        <strain evidence="2 3">IR64_4_BI</strain>
    </source>
</reference>
<evidence type="ECO:0000313" key="2">
    <source>
        <dbReference type="EMBL" id="MEI5997919.1"/>
    </source>
</evidence>
<accession>A0ABU8IR13</accession>
<dbReference type="Pfam" id="PF07045">
    <property type="entry name" value="DUF1330"/>
    <property type="match status" value="1"/>
</dbReference>
<dbReference type="PANTHER" id="PTHR41521:SF4">
    <property type="entry name" value="BLR0684 PROTEIN"/>
    <property type="match status" value="1"/>
</dbReference>
<dbReference type="PANTHER" id="PTHR41521">
    <property type="match status" value="1"/>
</dbReference>
<name>A0ABU8IR13_9BURK</name>
<protein>
    <submittedName>
        <fullName evidence="2">DUF1330 domain-containing protein</fullName>
    </submittedName>
</protein>
<feature type="domain" description="DUF1330" evidence="1">
    <location>
        <begin position="4"/>
        <end position="96"/>
    </location>
</feature>
<keyword evidence="3" id="KW-1185">Reference proteome</keyword>
<dbReference type="SUPFAM" id="SSF54909">
    <property type="entry name" value="Dimeric alpha+beta barrel"/>
    <property type="match status" value="1"/>
</dbReference>
<evidence type="ECO:0000259" key="1">
    <source>
        <dbReference type="Pfam" id="PF07045"/>
    </source>
</evidence>
<organism evidence="2 3">
    <name type="scientific">Paraburkholderia bengalensis</name>
    <dbReference type="NCBI Taxonomy" id="2747562"/>
    <lineage>
        <taxon>Bacteria</taxon>
        <taxon>Pseudomonadati</taxon>
        <taxon>Pseudomonadota</taxon>
        <taxon>Betaproteobacteria</taxon>
        <taxon>Burkholderiales</taxon>
        <taxon>Burkholderiaceae</taxon>
        <taxon>Paraburkholderia</taxon>
    </lineage>
</organism>
<comment type="caution">
    <text evidence="2">The sequence shown here is derived from an EMBL/GenBank/DDBJ whole genome shotgun (WGS) entry which is preliminary data.</text>
</comment>
<dbReference type="Proteomes" id="UP001386437">
    <property type="component" value="Unassembled WGS sequence"/>
</dbReference>
<sequence length="98" mass="11292">MTRAYVVVDVEITDPEVYEQYRDIAYPVIEKFGGKYLVRGGVAEVREGDWTFSRLIIVEFGTMALAREWYESPEYQPAIDVIKRSTKRKLVIVEGVAD</sequence>
<dbReference type="Gene3D" id="3.30.70.100">
    <property type="match status" value="1"/>
</dbReference>
<evidence type="ECO:0000313" key="3">
    <source>
        <dbReference type="Proteomes" id="UP001386437"/>
    </source>
</evidence>